<comment type="subunit">
    <text evidence="7">The complex comprises the extracytoplasmic solute receptor protein and the two transmembrane proteins.</text>
</comment>
<keyword evidence="5 7" id="KW-1133">Transmembrane helix</keyword>
<keyword evidence="4 7" id="KW-0812">Transmembrane</keyword>
<evidence type="ECO:0000256" key="5">
    <source>
        <dbReference type="ARBA" id="ARBA00022989"/>
    </source>
</evidence>
<feature type="transmembrane region" description="Helical" evidence="7">
    <location>
        <begin position="404"/>
        <end position="425"/>
    </location>
</feature>
<feature type="transmembrane region" description="Helical" evidence="7">
    <location>
        <begin position="141"/>
        <end position="167"/>
    </location>
</feature>
<gene>
    <name evidence="9" type="ORF">QO231_11700</name>
</gene>
<evidence type="ECO:0000256" key="1">
    <source>
        <dbReference type="ARBA" id="ARBA00004429"/>
    </source>
</evidence>
<evidence type="ECO:0000313" key="9">
    <source>
        <dbReference type="EMBL" id="MDU9004512.1"/>
    </source>
</evidence>
<evidence type="ECO:0000256" key="7">
    <source>
        <dbReference type="RuleBase" id="RU369079"/>
    </source>
</evidence>
<feature type="transmembrane region" description="Helical" evidence="7">
    <location>
        <begin position="6"/>
        <end position="38"/>
    </location>
</feature>
<dbReference type="InterPro" id="IPR004681">
    <property type="entry name" value="TRAP_DctM"/>
</dbReference>
<comment type="caution">
    <text evidence="9">The sequence shown here is derived from an EMBL/GenBank/DDBJ whole genome shotgun (WGS) entry which is preliminary data.</text>
</comment>
<feature type="transmembrane region" description="Helical" evidence="7">
    <location>
        <begin position="274"/>
        <end position="299"/>
    </location>
</feature>
<dbReference type="EMBL" id="JASMWN010000008">
    <property type="protein sequence ID" value="MDU9004512.1"/>
    <property type="molecule type" value="Genomic_DNA"/>
</dbReference>
<feature type="transmembrane region" description="Helical" evidence="7">
    <location>
        <begin position="59"/>
        <end position="78"/>
    </location>
</feature>
<keyword evidence="10" id="KW-1185">Reference proteome</keyword>
<evidence type="ECO:0000256" key="2">
    <source>
        <dbReference type="ARBA" id="ARBA00022475"/>
    </source>
</evidence>
<comment type="subcellular location">
    <subcellularLocation>
        <location evidence="1 7">Cell inner membrane</location>
        <topology evidence="1 7">Multi-pass membrane protein</topology>
    </subcellularLocation>
</comment>
<sequence length="433" mass="45457">MGVWEIAAISFGGVFVLMMGGMPIALAMLLVGLSGIWINISERTAMGMIGQLPINATMSYELSVLPMFILMGVFVTRARMSEDLYRLCHGFVGHLRGGLAAATILACGGFSALSGSSLATAATMAKVAVPEMRRYGYSDGFAASAVAAGGTLGILIPPSVILVLYGIATGTDIGSLFIAGILPGVLAIVLYLAAIRITAQLDPTCAPAAPRIGWPERLRHLRSVGPILLLFLGIIGGLYKGVFTPTEAGGVGATGALAFALWRRSLSPGGLIASLVETVLTTASLFLVLIGALVFANFMNLIGLPGALADLINSLGLGPTAVILTIVAIYLLLGMFMESLSMILLTIPIFFPIVTQLGFDPVWFGIFAVMVTELSLITPPVGLNLFVIKSVIDDLSVGDMYRGVLPFVLADVVRILIIIAFPWLVMVLPEMAR</sequence>
<dbReference type="NCBIfam" id="TIGR00786">
    <property type="entry name" value="dctM"/>
    <property type="match status" value="1"/>
</dbReference>
<evidence type="ECO:0000256" key="4">
    <source>
        <dbReference type="ARBA" id="ARBA00022692"/>
    </source>
</evidence>
<feature type="transmembrane region" description="Helical" evidence="7">
    <location>
        <begin position="311"/>
        <end position="333"/>
    </location>
</feature>
<evidence type="ECO:0000256" key="3">
    <source>
        <dbReference type="ARBA" id="ARBA00022519"/>
    </source>
</evidence>
<feature type="transmembrane region" description="Helical" evidence="7">
    <location>
        <begin position="340"/>
        <end position="359"/>
    </location>
</feature>
<dbReference type="InterPro" id="IPR010656">
    <property type="entry name" value="DctM"/>
</dbReference>
<reference evidence="10" key="1">
    <citation type="submission" date="2023-05" db="EMBL/GenBank/DDBJ databases">
        <title>Sedimentitalea sp. nov. JM2-8.</title>
        <authorList>
            <person name="Huang J."/>
        </authorList>
    </citation>
    <scope>NUCLEOTIDE SEQUENCE [LARGE SCALE GENOMIC DNA]</scope>
    <source>
        <strain evidence="10">KHS03</strain>
    </source>
</reference>
<dbReference type="Pfam" id="PF06808">
    <property type="entry name" value="DctM"/>
    <property type="match status" value="1"/>
</dbReference>
<feature type="transmembrane region" description="Helical" evidence="7">
    <location>
        <begin position="365"/>
        <end position="392"/>
    </location>
</feature>
<accession>A0ABU3VEB6</accession>
<feature type="transmembrane region" description="Helical" evidence="7">
    <location>
        <begin position="221"/>
        <end position="239"/>
    </location>
</feature>
<keyword evidence="6 7" id="KW-0472">Membrane</keyword>
<evidence type="ECO:0000256" key="6">
    <source>
        <dbReference type="ARBA" id="ARBA00023136"/>
    </source>
</evidence>
<dbReference type="PANTHER" id="PTHR33362:SF5">
    <property type="entry name" value="C4-DICARBOXYLATE TRAP TRANSPORTER LARGE PERMEASE PROTEIN DCTM"/>
    <property type="match status" value="1"/>
</dbReference>
<dbReference type="PANTHER" id="PTHR33362">
    <property type="entry name" value="SIALIC ACID TRAP TRANSPORTER PERMEASE PROTEIN SIAT-RELATED"/>
    <property type="match status" value="1"/>
</dbReference>
<keyword evidence="2" id="KW-1003">Cell membrane</keyword>
<organism evidence="9 10">
    <name type="scientific">Sedimentitalea todarodis</name>
    <dbReference type="NCBI Taxonomy" id="1631240"/>
    <lineage>
        <taxon>Bacteria</taxon>
        <taxon>Pseudomonadati</taxon>
        <taxon>Pseudomonadota</taxon>
        <taxon>Alphaproteobacteria</taxon>
        <taxon>Rhodobacterales</taxon>
        <taxon>Paracoccaceae</taxon>
        <taxon>Sedimentitalea</taxon>
    </lineage>
</organism>
<feature type="domain" description="TRAP C4-dicarboxylate transport system permease DctM subunit" evidence="8">
    <location>
        <begin position="11"/>
        <end position="424"/>
    </location>
</feature>
<evidence type="ECO:0000259" key="8">
    <source>
        <dbReference type="Pfam" id="PF06808"/>
    </source>
</evidence>
<name>A0ABU3VEB6_9RHOB</name>
<protein>
    <recommendedName>
        <fullName evidence="7">TRAP transporter large permease protein</fullName>
    </recommendedName>
</protein>
<feature type="transmembrane region" description="Helical" evidence="7">
    <location>
        <begin position="173"/>
        <end position="194"/>
    </location>
</feature>
<comment type="similarity">
    <text evidence="7">Belongs to the TRAP transporter large permease family.</text>
</comment>
<dbReference type="RefSeq" id="WP_316776294.1">
    <property type="nucleotide sequence ID" value="NZ_JASMWN010000008.1"/>
</dbReference>
<comment type="function">
    <text evidence="7">Part of the tripartite ATP-independent periplasmic (TRAP) transport system.</text>
</comment>
<keyword evidence="7" id="KW-0813">Transport</keyword>
<dbReference type="PIRSF" id="PIRSF006066">
    <property type="entry name" value="HI0050"/>
    <property type="match status" value="1"/>
</dbReference>
<dbReference type="Proteomes" id="UP001255416">
    <property type="component" value="Unassembled WGS sequence"/>
</dbReference>
<feature type="transmembrane region" description="Helical" evidence="7">
    <location>
        <begin position="98"/>
        <end position="129"/>
    </location>
</feature>
<proteinExistence type="inferred from homology"/>
<evidence type="ECO:0000313" key="10">
    <source>
        <dbReference type="Proteomes" id="UP001255416"/>
    </source>
</evidence>
<keyword evidence="3 7" id="KW-0997">Cell inner membrane</keyword>